<sequence>MFIENSGHKAEDLLVAVLSFLEFFDLNLADCRSQSYDNANNVSGIYSGLQARIHEMNDLAEHAPCAAHSMNLVGVHAVESKDCKKVDCNIAEVIDDYHGLIKVVADTRNEFESYEKKALKISEIQEYKTTVSRKRKRKLHADESRDGDVQLSGRDHFRVNTFNVILDNLDSELRKRCAAYEKIKKYAIHSNKPRYKPTTTQEIEILFGLHLATGIFSYPCLKMYWETGISIPLFSENMARDRIFELRNTLHLVDNTIIPAGCKDAFFKVRPIFDAVRNRCLELPLEKELCVDEQMVPFTGRHVAKQYIKELDNNLTKKIGYGAAIVLHLTKRIGESKGHELYFDNYFSSYHILQIMKQKGIMAACTARINRFSKPSLLSDKDMHKKPRGFSQEVSSFDEDVTVVKWLDNKITHLASNFVGIGEKDLVKRWCKKDKKFIDVERPEVVRKYNHAMGGVDLLDQCISYYRTFIKSKKWTLRMIFHASDLAVVQAYREHQTDNALLNIAKNKQLTLLHFRRQVAESLVLRNKIIIGKRGRPSGSSPIPQIIPRRPGEVRPVADIARDGVGHFPAHDEGLGTRCKMVGCKGRTRIKCIKCKVHLCLTKDKNCFLAFHL</sequence>
<evidence type="ECO:0000313" key="2">
    <source>
        <dbReference type="EMBL" id="OWR41640.1"/>
    </source>
</evidence>
<accession>A0A212EJJ4</accession>
<keyword evidence="3" id="KW-1185">Reference proteome</keyword>
<dbReference type="InterPro" id="IPR029526">
    <property type="entry name" value="PGBD"/>
</dbReference>
<dbReference type="KEGG" id="dpl:KGM_211275"/>
<comment type="caution">
    <text evidence="2">The sequence shown here is derived from an EMBL/GenBank/DDBJ whole genome shotgun (WGS) entry which is preliminary data.</text>
</comment>
<name>A0A212EJJ4_DANPL</name>
<feature type="domain" description="PiggyBac transposable element-derived protein" evidence="1">
    <location>
        <begin position="193"/>
        <end position="310"/>
    </location>
</feature>
<dbReference type="EMBL" id="AGBW02014459">
    <property type="protein sequence ID" value="OWR41640.1"/>
    <property type="molecule type" value="Genomic_DNA"/>
</dbReference>
<dbReference type="STRING" id="278856.A0A212EJJ4"/>
<organism evidence="2 3">
    <name type="scientific">Danaus plexippus plexippus</name>
    <dbReference type="NCBI Taxonomy" id="278856"/>
    <lineage>
        <taxon>Eukaryota</taxon>
        <taxon>Metazoa</taxon>
        <taxon>Ecdysozoa</taxon>
        <taxon>Arthropoda</taxon>
        <taxon>Hexapoda</taxon>
        <taxon>Insecta</taxon>
        <taxon>Pterygota</taxon>
        <taxon>Neoptera</taxon>
        <taxon>Endopterygota</taxon>
        <taxon>Lepidoptera</taxon>
        <taxon>Glossata</taxon>
        <taxon>Ditrysia</taxon>
        <taxon>Papilionoidea</taxon>
        <taxon>Nymphalidae</taxon>
        <taxon>Danainae</taxon>
        <taxon>Danaini</taxon>
        <taxon>Danaina</taxon>
        <taxon>Danaus</taxon>
        <taxon>Danaus</taxon>
    </lineage>
</organism>
<feature type="domain" description="PiggyBac transposable element-derived protein" evidence="1">
    <location>
        <begin position="319"/>
        <end position="492"/>
    </location>
</feature>
<dbReference type="PANTHER" id="PTHR47272:SF2">
    <property type="entry name" value="PIGGYBAC TRANSPOSABLE ELEMENT-DERIVED PROTEIN 3-LIKE"/>
    <property type="match status" value="1"/>
</dbReference>
<reference evidence="2 3" key="1">
    <citation type="journal article" date="2011" name="Cell">
        <title>The monarch butterfly genome yields insights into long-distance migration.</title>
        <authorList>
            <person name="Zhan S."/>
            <person name="Merlin C."/>
            <person name="Boore J.L."/>
            <person name="Reppert S.M."/>
        </authorList>
    </citation>
    <scope>NUCLEOTIDE SEQUENCE [LARGE SCALE GENOMIC DNA]</scope>
    <source>
        <strain evidence="2">F-2</strain>
    </source>
</reference>
<protein>
    <recommendedName>
        <fullName evidence="1">PiggyBac transposable element-derived protein domain-containing protein</fullName>
    </recommendedName>
</protein>
<evidence type="ECO:0000259" key="1">
    <source>
        <dbReference type="Pfam" id="PF13843"/>
    </source>
</evidence>
<dbReference type="InParanoid" id="A0A212EJJ4"/>
<dbReference type="Proteomes" id="UP000007151">
    <property type="component" value="Unassembled WGS sequence"/>
</dbReference>
<dbReference type="Pfam" id="PF13843">
    <property type="entry name" value="DDE_Tnp_1_7"/>
    <property type="match status" value="2"/>
</dbReference>
<evidence type="ECO:0000313" key="3">
    <source>
        <dbReference type="Proteomes" id="UP000007151"/>
    </source>
</evidence>
<gene>
    <name evidence="2" type="ORF">KGM_211275</name>
</gene>
<proteinExistence type="predicted"/>
<dbReference type="eggNOG" id="ENOG502QVRU">
    <property type="taxonomic scope" value="Eukaryota"/>
</dbReference>
<dbReference type="PANTHER" id="PTHR47272">
    <property type="entry name" value="DDE_TNP_1_7 DOMAIN-CONTAINING PROTEIN"/>
    <property type="match status" value="1"/>
</dbReference>
<dbReference type="AlphaFoldDB" id="A0A212EJJ4"/>